<protein>
    <submittedName>
        <fullName evidence="2">Methyltransferase</fullName>
    </submittedName>
</protein>
<reference evidence="3" key="1">
    <citation type="journal article" date="2020" name="BMC Genomics">
        <title>Correction to: Identification and distribution of gene clusters required for synthesis of sphingolipid metabolism inhibitors in diverse species of the filamentous fungus Fusarium.</title>
        <authorList>
            <person name="Kim H.S."/>
            <person name="Lohmar J.M."/>
            <person name="Busman M."/>
            <person name="Brown D.W."/>
            <person name="Naumann T.A."/>
            <person name="Divon H.H."/>
            <person name="Lysoe E."/>
            <person name="Uhlig S."/>
            <person name="Proctor R.H."/>
        </authorList>
    </citation>
    <scope>NUCLEOTIDE SEQUENCE [LARGE SCALE GENOMIC DNA]</scope>
    <source>
        <strain evidence="3">NRRL 25331</strain>
    </source>
</reference>
<dbReference type="GO" id="GO:0008168">
    <property type="term" value="F:methyltransferase activity"/>
    <property type="evidence" value="ECO:0007669"/>
    <property type="project" value="UniProtKB-KW"/>
</dbReference>
<evidence type="ECO:0000313" key="3">
    <source>
        <dbReference type="Proteomes" id="UP000572754"/>
    </source>
</evidence>
<proteinExistence type="inferred from homology"/>
<reference evidence="2 3" key="2">
    <citation type="submission" date="2020-05" db="EMBL/GenBank/DDBJ databases">
        <title>Identification and distribution of gene clusters putatively required for synthesis of sphingolipid metabolism inhibitors in phylogenetically diverse species of the filamentous fungus Fusarium.</title>
        <authorList>
            <person name="Kim H.-S."/>
            <person name="Busman M."/>
            <person name="Brown D.W."/>
            <person name="Divon H."/>
            <person name="Uhlig S."/>
            <person name="Proctor R.H."/>
        </authorList>
    </citation>
    <scope>NUCLEOTIDE SEQUENCE [LARGE SCALE GENOMIC DNA]</scope>
    <source>
        <strain evidence="2 3">NRRL 25331</strain>
    </source>
</reference>
<sequence length="516" mass="58574">MSSVKTSMHFLQRSPKYETEKPYSLRFPPPRDLAHSNILREKHDIQVHSMRDVAGLTLEEAGLQLTTFLSSLAYEDFADGTKRIKTFLPELASHIKDLLGAAFALPIDSVRRRHITFPVSTGQEYEHEKPTNMAHIDFTEGDVERMLRIKFGNRAEEVLGHEWKVVKYGTVSTLRHTTDPSVDYSAWKPLIGPSNDWPLAVCDARTVDYTKDTMPCDIVYSQWVTENQQIHYNPEHKWYYLPDQTTDEVLLFKSAESSAKKAQAVPHGSFHNPKARKDERPRESIDCRFIVFYAPLDKCPPVVGDIYAQKESMMSEEFGMIHESLRTQASNNAQSLVLVSGVGTTSCPSWFIVNDPSWQQCLKQLGTTVTIHAYDHEIPLDDHFEWQCLLDEGGKLLDTLHYFHEAQKAGRRAARMIRSKKIVVVDKQLCRIGVEAEELLGASMSHDELVRMERQKSPPAVRLQTWLTEWIEASHAYVGSKLSYGMANPILSCDKGKANFVPPKARPVKATTAVAF</sequence>
<name>A0A8H5UFS3_FUSCI</name>
<dbReference type="GO" id="GO:0016491">
    <property type="term" value="F:oxidoreductase activity"/>
    <property type="evidence" value="ECO:0007669"/>
    <property type="project" value="InterPro"/>
</dbReference>
<dbReference type="NCBIfam" id="NF041278">
    <property type="entry name" value="CmcJ_NvfI_EfuI"/>
    <property type="match status" value="1"/>
</dbReference>
<dbReference type="PANTHER" id="PTHR34598:SF3">
    <property type="entry name" value="OXIDOREDUCTASE AN1597"/>
    <property type="match status" value="1"/>
</dbReference>
<dbReference type="PANTHER" id="PTHR34598">
    <property type="entry name" value="BLL6449 PROTEIN"/>
    <property type="match status" value="1"/>
</dbReference>
<dbReference type="GO" id="GO:0032259">
    <property type="term" value="P:methylation"/>
    <property type="evidence" value="ECO:0007669"/>
    <property type="project" value="UniProtKB-KW"/>
</dbReference>
<dbReference type="Proteomes" id="UP000572754">
    <property type="component" value="Unassembled WGS sequence"/>
</dbReference>
<dbReference type="AlphaFoldDB" id="A0A8H5UFS3"/>
<comment type="caution">
    <text evidence="2">The sequence shown here is derived from an EMBL/GenBank/DDBJ whole genome shotgun (WGS) entry which is preliminary data.</text>
</comment>
<evidence type="ECO:0000256" key="1">
    <source>
        <dbReference type="ARBA" id="ARBA00023604"/>
    </source>
</evidence>
<gene>
    <name evidence="2" type="ORF">FCIRC_2647</name>
</gene>
<evidence type="ECO:0000313" key="2">
    <source>
        <dbReference type="EMBL" id="KAF5686955.1"/>
    </source>
</evidence>
<keyword evidence="2" id="KW-0808">Transferase</keyword>
<keyword evidence="3" id="KW-1185">Reference proteome</keyword>
<keyword evidence="2" id="KW-0489">Methyltransferase</keyword>
<accession>A0A8H5UFS3</accession>
<dbReference type="EMBL" id="JAAQPE010000084">
    <property type="protein sequence ID" value="KAF5686955.1"/>
    <property type="molecule type" value="Genomic_DNA"/>
</dbReference>
<dbReference type="InterPro" id="IPR044053">
    <property type="entry name" value="AsaB-like"/>
</dbReference>
<organism evidence="2 3">
    <name type="scientific">Fusarium circinatum</name>
    <name type="common">Pitch canker fungus</name>
    <name type="synonym">Gibberella circinata</name>
    <dbReference type="NCBI Taxonomy" id="48490"/>
    <lineage>
        <taxon>Eukaryota</taxon>
        <taxon>Fungi</taxon>
        <taxon>Dikarya</taxon>
        <taxon>Ascomycota</taxon>
        <taxon>Pezizomycotina</taxon>
        <taxon>Sordariomycetes</taxon>
        <taxon>Hypocreomycetidae</taxon>
        <taxon>Hypocreales</taxon>
        <taxon>Nectriaceae</taxon>
        <taxon>Fusarium</taxon>
        <taxon>Fusarium fujikuroi species complex</taxon>
    </lineage>
</organism>
<comment type="similarity">
    <text evidence="1">Belongs to the asaB hydroxylase/desaturase family.</text>
</comment>